<protein>
    <submittedName>
        <fullName evidence="2">Uncharacterized protein</fullName>
    </submittedName>
</protein>
<evidence type="ECO:0000313" key="1">
    <source>
        <dbReference type="EMBL" id="AAR87347.1"/>
    </source>
</evidence>
<reference evidence="2" key="3">
    <citation type="submission" date="2006-01" db="EMBL/GenBank/DDBJ databases">
        <title>Oryza sativa chromosome 3 BAC OSJNBb0011J16 genomic sequence.</title>
        <authorList>
            <person name="Buell C.R."/>
            <person name="Yuan Q."/>
            <person name="Ouyang S."/>
            <person name="Liu J."/>
            <person name="Gansberger K."/>
            <person name="Jones K.M."/>
            <person name="Overton II L.L."/>
            <person name="Tsitrin T."/>
            <person name="Kim M.M."/>
            <person name="Bera J.J."/>
            <person name="Jin S.S."/>
            <person name="Fadrosh D.W."/>
            <person name="Tallon L.J."/>
            <person name="Koo H."/>
            <person name="Zismann V."/>
            <person name="Hsiao J."/>
            <person name="Blunt S."/>
            <person name="Vanaken S.S."/>
            <person name="Riedmuller S.B."/>
            <person name="Utterback T.T."/>
            <person name="Feldblyum T.V."/>
            <person name="Yang Q.Q."/>
            <person name="Haas B.J."/>
            <person name="Suh B.B."/>
            <person name="Peterson J.J."/>
            <person name="Quackenbush J."/>
            <person name="White O."/>
            <person name="Salzberg S.L."/>
            <person name="Fraser C.M."/>
        </authorList>
    </citation>
    <scope>NUCLEOTIDE SEQUENCE</scope>
</reference>
<gene>
    <name evidence="2" type="primary">OSJNBb0011J16.15</name>
    <name evidence="1" type="ordered locus">LOC_Os03g41260</name>
</gene>
<dbReference type="AlphaFoldDB" id="Q10GY4"/>
<reference evidence="2" key="1">
    <citation type="submission" date="2004-01" db="EMBL/GenBank/DDBJ databases">
        <authorList>
            <person name="Buell R."/>
        </authorList>
    </citation>
    <scope>NUCLEOTIDE SEQUENCE</scope>
</reference>
<name>Q10GY4_ORYSJ</name>
<evidence type="ECO:0000313" key="3">
    <source>
        <dbReference type="Proteomes" id="UP000000763"/>
    </source>
</evidence>
<dbReference type="EMBL" id="AC135501">
    <property type="protein sequence ID" value="AAR89886.1"/>
    <property type="molecule type" value="Genomic_DNA"/>
</dbReference>
<sequence length="94" mass="9436">MAEGGGIGGSSPECEEKRAPVAKLGTRVVDEVDLGRVYPTAATARLGAAASNGERRHEWLKGGGGGCSGAGAKEGTVELGGKRKMREGVAGVLK</sequence>
<accession>Q10GY4</accession>
<dbReference type="EMBL" id="AC135500">
    <property type="protein sequence ID" value="AAR87347.1"/>
    <property type="molecule type" value="Genomic_DNA"/>
</dbReference>
<evidence type="ECO:0000313" key="2">
    <source>
        <dbReference type="EMBL" id="AAR89886.1"/>
    </source>
</evidence>
<reference evidence="3" key="2">
    <citation type="journal article" date="2005" name="Nature">
        <title>The map-based sequence of the rice genome.</title>
        <authorList>
            <consortium name="International rice genome sequencing project (IRGSP)"/>
            <person name="Matsumoto T."/>
            <person name="Wu J."/>
            <person name="Kanamori H."/>
            <person name="Katayose Y."/>
            <person name="Fujisawa M."/>
            <person name="Namiki N."/>
            <person name="Mizuno H."/>
            <person name="Yamamoto K."/>
            <person name="Antonio B.A."/>
            <person name="Baba T."/>
            <person name="Sakata K."/>
            <person name="Nagamura Y."/>
            <person name="Aoki H."/>
            <person name="Arikawa K."/>
            <person name="Arita K."/>
            <person name="Bito T."/>
            <person name="Chiden Y."/>
            <person name="Fujitsuka N."/>
            <person name="Fukunaka R."/>
            <person name="Hamada M."/>
            <person name="Harada C."/>
            <person name="Hayashi A."/>
            <person name="Hijishita S."/>
            <person name="Honda M."/>
            <person name="Hosokawa S."/>
            <person name="Ichikawa Y."/>
            <person name="Idonuma A."/>
            <person name="Iijima M."/>
            <person name="Ikeda M."/>
            <person name="Ikeno M."/>
            <person name="Ito K."/>
            <person name="Ito S."/>
            <person name="Ito T."/>
            <person name="Ito Y."/>
            <person name="Ito Y."/>
            <person name="Iwabuchi A."/>
            <person name="Kamiya K."/>
            <person name="Karasawa W."/>
            <person name="Kurita K."/>
            <person name="Katagiri S."/>
            <person name="Kikuta A."/>
            <person name="Kobayashi H."/>
            <person name="Kobayashi N."/>
            <person name="Machita K."/>
            <person name="Maehara T."/>
            <person name="Masukawa M."/>
            <person name="Mizubayashi T."/>
            <person name="Mukai Y."/>
            <person name="Nagasaki H."/>
            <person name="Nagata Y."/>
            <person name="Naito S."/>
            <person name="Nakashima M."/>
            <person name="Nakama Y."/>
            <person name="Nakamichi Y."/>
            <person name="Nakamura M."/>
            <person name="Meguro A."/>
            <person name="Negishi M."/>
            <person name="Ohta I."/>
            <person name="Ohta T."/>
            <person name="Okamoto M."/>
            <person name="Ono N."/>
            <person name="Saji S."/>
            <person name="Sakaguchi M."/>
            <person name="Sakai K."/>
            <person name="Shibata M."/>
            <person name="Shimokawa T."/>
            <person name="Song J."/>
            <person name="Takazaki Y."/>
            <person name="Terasawa K."/>
            <person name="Tsugane M."/>
            <person name="Tsuji K."/>
            <person name="Ueda S."/>
            <person name="Waki K."/>
            <person name="Yamagata H."/>
            <person name="Yamamoto M."/>
            <person name="Yamamoto S."/>
            <person name="Yamane H."/>
            <person name="Yoshiki S."/>
            <person name="Yoshihara R."/>
            <person name="Yukawa K."/>
            <person name="Zhong H."/>
            <person name="Yano M."/>
            <person name="Yuan Q."/>
            <person name="Ouyang S."/>
            <person name="Liu J."/>
            <person name="Jones K.M."/>
            <person name="Gansberger K."/>
            <person name="Moffat K."/>
            <person name="Hill J."/>
            <person name="Bera J."/>
            <person name="Fadrosh D."/>
            <person name="Jin S."/>
            <person name="Johri S."/>
            <person name="Kim M."/>
            <person name="Overton L."/>
            <person name="Reardon M."/>
            <person name="Tsitrin T."/>
            <person name="Vuong H."/>
            <person name="Weaver B."/>
            <person name="Ciecko A."/>
            <person name="Tallon L."/>
            <person name="Jackson J."/>
            <person name="Pai G."/>
            <person name="Aken S.V."/>
            <person name="Utterback T."/>
            <person name="Reidmuller S."/>
            <person name="Feldblyum T."/>
            <person name="Hsiao J."/>
            <person name="Zismann V."/>
            <person name="Iobst S."/>
            <person name="de Vazeille A.R."/>
            <person name="Buell C.R."/>
            <person name="Ying K."/>
            <person name="Li Y."/>
            <person name="Lu T."/>
            <person name="Huang Y."/>
            <person name="Zhao Q."/>
            <person name="Feng Q."/>
            <person name="Zhang L."/>
            <person name="Zhu J."/>
            <person name="Weng Q."/>
            <person name="Mu J."/>
            <person name="Lu Y."/>
            <person name="Fan D."/>
            <person name="Liu Y."/>
            <person name="Guan J."/>
            <person name="Zhang Y."/>
            <person name="Yu S."/>
            <person name="Liu X."/>
            <person name="Zhang Y."/>
            <person name="Hong G."/>
            <person name="Han B."/>
            <person name="Choisne N."/>
            <person name="Demange N."/>
            <person name="Orjeda G."/>
            <person name="Samain S."/>
            <person name="Cattolico L."/>
            <person name="Pelletier E."/>
            <person name="Couloux A."/>
            <person name="Segurens B."/>
            <person name="Wincker P."/>
            <person name="D'Hont A."/>
            <person name="Scarpelli C."/>
            <person name="Weissenbach J."/>
            <person name="Salanoubat M."/>
            <person name="Quetier F."/>
            <person name="Yu Y."/>
            <person name="Kim H.R."/>
            <person name="Rambo T."/>
            <person name="Currie J."/>
            <person name="Collura K."/>
            <person name="Luo M."/>
            <person name="Yang T."/>
            <person name="Ammiraju J.S.S."/>
            <person name="Engler F."/>
            <person name="Soderlund C."/>
            <person name="Wing R.A."/>
            <person name="Palmer L.E."/>
            <person name="de la Bastide M."/>
            <person name="Spiegel L."/>
            <person name="Nascimento L."/>
            <person name="Zutavern T."/>
            <person name="O'Shaughnessy A."/>
            <person name="Dike S."/>
            <person name="Dedhia N."/>
            <person name="Preston R."/>
            <person name="Balija V."/>
            <person name="McCombie W.R."/>
            <person name="Chow T."/>
            <person name="Chen H."/>
            <person name="Chung M."/>
            <person name="Chen C."/>
            <person name="Shaw J."/>
            <person name="Wu H."/>
            <person name="Hsiao K."/>
            <person name="Chao Y."/>
            <person name="Chu M."/>
            <person name="Cheng C."/>
            <person name="Hour A."/>
            <person name="Lee P."/>
            <person name="Lin S."/>
            <person name="Lin Y."/>
            <person name="Liou J."/>
            <person name="Liu S."/>
            <person name="Hsing Y."/>
            <person name="Raghuvanshi S."/>
            <person name="Mohanty A."/>
            <person name="Bharti A.K."/>
            <person name="Gaur A."/>
            <person name="Gupta V."/>
            <person name="Kumar D."/>
            <person name="Ravi V."/>
            <person name="Vij S."/>
            <person name="Kapur A."/>
            <person name="Khurana P."/>
            <person name="Khurana P."/>
            <person name="Khurana J.P."/>
            <person name="Tyagi A.K."/>
            <person name="Gaikwad K."/>
            <person name="Singh A."/>
            <person name="Dalal V."/>
            <person name="Srivastava S."/>
            <person name="Dixit A."/>
            <person name="Pal A.K."/>
            <person name="Ghazi I.A."/>
            <person name="Yadav M."/>
            <person name="Pandit A."/>
            <person name="Bhargava A."/>
            <person name="Sureshbabu K."/>
            <person name="Batra K."/>
            <person name="Sharma T.R."/>
            <person name="Mohapatra T."/>
            <person name="Singh N.K."/>
            <person name="Messing J."/>
            <person name="Nelson A.B."/>
            <person name="Fuks G."/>
            <person name="Kavchok S."/>
            <person name="Keizer G."/>
            <person name="Linton E."/>
            <person name="Llaca V."/>
            <person name="Song R."/>
            <person name="Tanyolac B."/>
            <person name="Young S."/>
            <person name="Ho-Il K."/>
            <person name="Hahn J.H."/>
            <person name="Sangsakoo G."/>
            <person name="Vanavichit A."/>
            <person name="de Mattos Luiz.A.T."/>
            <person name="Zimmer P.D."/>
            <person name="Malone G."/>
            <person name="Dellagostin O."/>
            <person name="de Oliveira A.C."/>
            <person name="Bevan M."/>
            <person name="Bancroft I."/>
            <person name="Minx P."/>
            <person name="Cordum H."/>
            <person name="Wilson R."/>
            <person name="Cheng Z."/>
            <person name="Jin W."/>
            <person name="Jiang J."/>
            <person name="Leong S.A."/>
            <person name="Iwama H."/>
            <person name="Gojobori T."/>
            <person name="Itoh T."/>
            <person name="Niimura Y."/>
            <person name="Fujii Y."/>
            <person name="Habara T."/>
            <person name="Sakai H."/>
            <person name="Sato Y."/>
            <person name="Wilson G."/>
            <person name="Kumar K."/>
            <person name="McCouch S."/>
            <person name="Juretic N."/>
            <person name="Hoen D."/>
            <person name="Wright S."/>
            <person name="Bruskiewich R."/>
            <person name="Bureau T."/>
            <person name="Miyao A."/>
            <person name="Hirochika H."/>
            <person name="Nishikawa T."/>
            <person name="Kadowaki K."/>
            <person name="Sugiura M."/>
            <person name="Burr B."/>
            <person name="Sasaki T."/>
        </authorList>
    </citation>
    <scope>NUCLEOTIDE SEQUENCE [LARGE SCALE GENOMIC DNA]</scope>
    <source>
        <strain evidence="3">cv. Nipponbare</strain>
    </source>
</reference>
<reference evidence="3" key="5">
    <citation type="journal article" date="2008" name="Nucleic Acids Res.">
        <title>The rice annotation project database (RAP-DB): 2008 update.</title>
        <authorList>
            <consortium name="The rice annotation project (RAP)"/>
        </authorList>
    </citation>
    <scope>GENOME REANNOTATION</scope>
    <source>
        <strain evidence="3">cv. Nipponbare</strain>
    </source>
</reference>
<organism evidence="2 3">
    <name type="scientific">Oryza sativa subsp. japonica</name>
    <name type="common">Rice</name>
    <dbReference type="NCBI Taxonomy" id="39947"/>
    <lineage>
        <taxon>Eukaryota</taxon>
        <taxon>Viridiplantae</taxon>
        <taxon>Streptophyta</taxon>
        <taxon>Embryophyta</taxon>
        <taxon>Tracheophyta</taxon>
        <taxon>Spermatophyta</taxon>
        <taxon>Magnoliopsida</taxon>
        <taxon>Liliopsida</taxon>
        <taxon>Poales</taxon>
        <taxon>Poaceae</taxon>
        <taxon>BOP clade</taxon>
        <taxon>Oryzoideae</taxon>
        <taxon>Oryzeae</taxon>
        <taxon>Oryzinae</taxon>
        <taxon>Oryza</taxon>
        <taxon>Oryza sativa</taxon>
    </lineage>
</organism>
<dbReference type="Proteomes" id="UP000000763">
    <property type="component" value="Chromosome 3"/>
</dbReference>
<proteinExistence type="predicted"/>
<reference evidence="1" key="4">
    <citation type="submission" date="2006-11" db="EMBL/GenBank/DDBJ databases">
        <title>.</title>
        <authorList>
            <person name="Buell C."/>
            <person name="Yuan Q."/>
            <person name="Ouyang S."/>
            <person name="Liu J."/>
            <person name="Wang A."/>
            <person name="Maiti R."/>
            <person name="Lin H."/>
            <person name="Zhu W."/>
            <person name="Hamilton J."/>
            <person name="Jones K."/>
            <person name="Tallon L."/>
            <person name="Feldblyum T."/>
            <person name="Tsitrin T."/>
            <person name="Bera J."/>
            <person name="Kim M."/>
            <person name="Jin S."/>
            <person name="Fadrosh D."/>
            <person name="Vuong H."/>
            <person name="Overton II L."/>
            <person name="Reardon M."/>
            <person name="Weaver B."/>
            <person name="Johri S."/>
            <person name="Lewis M."/>
            <person name="Utterback T."/>
            <person name="Van Aken S."/>
            <person name="Wortman J."/>
            <person name="Haas B."/>
            <person name="Koo H."/>
            <person name="Zismann V."/>
            <person name="Hsiao J."/>
            <person name="Iobst S."/>
            <person name="de Vazeilles A."/>
            <person name="White O."/>
            <person name="Salzberg S."/>
            <person name="Fraser C."/>
        </authorList>
    </citation>
    <scope>NUCLEOTIDE SEQUENCE</scope>
</reference>